<organism evidence="1 2">
    <name type="scientific">Dyadobacter koreensis</name>
    <dbReference type="NCBI Taxonomy" id="408657"/>
    <lineage>
        <taxon>Bacteria</taxon>
        <taxon>Pseudomonadati</taxon>
        <taxon>Bacteroidota</taxon>
        <taxon>Cytophagia</taxon>
        <taxon>Cytophagales</taxon>
        <taxon>Spirosomataceae</taxon>
        <taxon>Dyadobacter</taxon>
    </lineage>
</organism>
<dbReference type="PROSITE" id="PS51257">
    <property type="entry name" value="PROKAR_LIPOPROTEIN"/>
    <property type="match status" value="1"/>
</dbReference>
<accession>A0A1H7AAC6</accession>
<sequence length="202" mass="22219">MKKNFFLTMTVASAILFSSCGGNKETEEKEESKSTADALQQFADKAKEMQSKEPVDPIDFRKLKELLPETVEGLSKKESSGEKNGAMGFTISRAEARYTDDSDASVHVEIFDTGGVAGVATMALAAWTMADIDKETDNGYEKTTKLEGYKGFEKYNNESKSGELNVLIGDRYVVNVNGNNITMDKLKSILADLDLEKLSELK</sequence>
<dbReference type="Proteomes" id="UP000199532">
    <property type="component" value="Unassembled WGS sequence"/>
</dbReference>
<dbReference type="EMBL" id="FNXY01000010">
    <property type="protein sequence ID" value="SEJ62579.1"/>
    <property type="molecule type" value="Genomic_DNA"/>
</dbReference>
<evidence type="ECO:0000313" key="1">
    <source>
        <dbReference type="EMBL" id="SEJ62579.1"/>
    </source>
</evidence>
<dbReference type="STRING" id="408657.SAMN04487995_5564"/>
<dbReference type="AlphaFoldDB" id="A0A1H7AAC6"/>
<proteinExistence type="predicted"/>
<gene>
    <name evidence="1" type="ORF">SAMN04487995_5564</name>
</gene>
<reference evidence="1 2" key="1">
    <citation type="submission" date="2016-10" db="EMBL/GenBank/DDBJ databases">
        <authorList>
            <person name="de Groot N.N."/>
        </authorList>
    </citation>
    <scope>NUCLEOTIDE SEQUENCE [LARGE SCALE GENOMIC DNA]</scope>
    <source>
        <strain evidence="1 2">DSM 19938</strain>
    </source>
</reference>
<name>A0A1H7AAC6_9BACT</name>
<evidence type="ECO:0000313" key="2">
    <source>
        <dbReference type="Proteomes" id="UP000199532"/>
    </source>
</evidence>
<protein>
    <submittedName>
        <fullName evidence="1">Uncharacterized protein</fullName>
    </submittedName>
</protein>
<keyword evidence="2" id="KW-1185">Reference proteome</keyword>
<dbReference type="OrthoDB" id="958801at2"/>
<dbReference type="RefSeq" id="WP_090341087.1">
    <property type="nucleotide sequence ID" value="NZ_FNXY01000010.1"/>
</dbReference>